<dbReference type="Pfam" id="PF00203">
    <property type="entry name" value="Ribosomal_S19"/>
    <property type="match status" value="1"/>
</dbReference>
<dbReference type="FunFam" id="3.30.860.10:FF:000001">
    <property type="entry name" value="30S ribosomal protein S19"/>
    <property type="match status" value="1"/>
</dbReference>
<protein>
    <recommendedName>
        <fullName evidence="6">Small ribosomal subunit protein uS19c</fullName>
    </recommendedName>
</protein>
<keyword evidence="8" id="KW-0934">Plastid</keyword>
<gene>
    <name evidence="8" type="primary">rps19</name>
</gene>
<evidence type="ECO:0000256" key="3">
    <source>
        <dbReference type="ARBA" id="ARBA00022884"/>
    </source>
</evidence>
<dbReference type="SUPFAM" id="SSF54570">
    <property type="entry name" value="Ribosomal protein S19"/>
    <property type="match status" value="1"/>
</dbReference>
<dbReference type="RefSeq" id="YP_010139333.1">
    <property type="nucleotide sequence ID" value="NC_056910.1"/>
</dbReference>
<dbReference type="AlphaFoldDB" id="A0A7T6Y8A2"/>
<comment type="similarity">
    <text evidence="1 7">Belongs to the universal ribosomal protein uS19 family.</text>
</comment>
<dbReference type="PROSITE" id="PS00323">
    <property type="entry name" value="RIBOSOMAL_S19"/>
    <property type="match status" value="1"/>
</dbReference>
<evidence type="ECO:0000256" key="2">
    <source>
        <dbReference type="ARBA" id="ARBA00022730"/>
    </source>
</evidence>
<dbReference type="InterPro" id="IPR005732">
    <property type="entry name" value="Ribosomal_uS19_bac-type"/>
</dbReference>
<geneLocation type="plastid" evidence="8"/>
<dbReference type="GO" id="GO:0005763">
    <property type="term" value="C:mitochondrial small ribosomal subunit"/>
    <property type="evidence" value="ECO:0007669"/>
    <property type="project" value="TreeGrafter"/>
</dbReference>
<dbReference type="PIRSF" id="PIRSF002144">
    <property type="entry name" value="Ribosomal_S19"/>
    <property type="match status" value="1"/>
</dbReference>
<keyword evidence="5 7" id="KW-0687">Ribonucleoprotein</keyword>
<dbReference type="PRINTS" id="PR00975">
    <property type="entry name" value="RIBOSOMALS19"/>
</dbReference>
<dbReference type="GO" id="GO:0019843">
    <property type="term" value="F:rRNA binding"/>
    <property type="evidence" value="ECO:0007669"/>
    <property type="project" value="UniProtKB-KW"/>
</dbReference>
<dbReference type="PANTHER" id="PTHR11880">
    <property type="entry name" value="RIBOSOMAL PROTEIN S19P FAMILY MEMBER"/>
    <property type="match status" value="1"/>
</dbReference>
<evidence type="ECO:0000256" key="1">
    <source>
        <dbReference type="ARBA" id="ARBA00007345"/>
    </source>
</evidence>
<evidence type="ECO:0000313" key="8">
    <source>
        <dbReference type="EMBL" id="QQK54999.1"/>
    </source>
</evidence>
<dbReference type="GO" id="GO:0000028">
    <property type="term" value="P:ribosomal small subunit assembly"/>
    <property type="evidence" value="ECO:0007669"/>
    <property type="project" value="TreeGrafter"/>
</dbReference>
<accession>A0A7T6Y8A2</accession>
<evidence type="ECO:0000256" key="5">
    <source>
        <dbReference type="ARBA" id="ARBA00023274"/>
    </source>
</evidence>
<dbReference type="PANTHER" id="PTHR11880:SF8">
    <property type="entry name" value="SMALL RIBOSOMAL SUBUNIT PROTEIN US19M"/>
    <property type="match status" value="1"/>
</dbReference>
<dbReference type="GeneID" id="67132895"/>
<proteinExistence type="inferred from homology"/>
<sequence>MSLNPTKVKKFKTPYVSYKLLKKILSLKENLKKDIIKTWSRSSTILPIMVGYTISVYNGRKHVPLTITDQLVGYKLGEFIPTRTFKSHKKTIKKVKK</sequence>
<reference evidence="8" key="1">
    <citation type="submission" date="2020-10" db="EMBL/GenBank/DDBJ databases">
        <title>Complete chloroplast genome of the Synurophyceae Poterioochromonas malhamensis (Pringsheim) R.A.Andersen 2017 from Van Lake in Eastern Anatolia.</title>
        <authorList>
            <person name="Gastineau R."/>
            <person name="Yilmaz E."/>
            <person name="Solak C.N."/>
            <person name="Lemieux C."/>
            <person name="Turmel M."/>
            <person name="Witkowski A."/>
        </authorList>
    </citation>
    <scope>NUCLEOTIDE SEQUENCE</scope>
    <source>
        <strain evidence="8">SZCZR2049</strain>
    </source>
</reference>
<dbReference type="Gene3D" id="3.30.860.10">
    <property type="entry name" value="30s Ribosomal Protein S19, Chain A"/>
    <property type="match status" value="1"/>
</dbReference>
<organism evidence="8">
    <name type="scientific">Poterioochromonas malhamensis</name>
    <dbReference type="NCBI Taxonomy" id="88167"/>
    <lineage>
        <taxon>Eukaryota</taxon>
        <taxon>Sar</taxon>
        <taxon>Stramenopiles</taxon>
        <taxon>Ochrophyta</taxon>
        <taxon>Synurophyceae</taxon>
        <taxon>Ochromonadales</taxon>
        <taxon>Ochromonadaceae</taxon>
        <taxon>Poterioochromonas</taxon>
    </lineage>
</organism>
<keyword evidence="3" id="KW-0694">RNA-binding</keyword>
<dbReference type="NCBIfam" id="TIGR01050">
    <property type="entry name" value="rpsS_bact"/>
    <property type="match status" value="1"/>
</dbReference>
<dbReference type="GO" id="GO:0003735">
    <property type="term" value="F:structural constituent of ribosome"/>
    <property type="evidence" value="ECO:0007669"/>
    <property type="project" value="InterPro"/>
</dbReference>
<keyword evidence="2" id="KW-0699">rRNA-binding</keyword>
<dbReference type="InterPro" id="IPR002222">
    <property type="entry name" value="Ribosomal_uS19"/>
</dbReference>
<dbReference type="GO" id="GO:0006412">
    <property type="term" value="P:translation"/>
    <property type="evidence" value="ECO:0007669"/>
    <property type="project" value="InterPro"/>
</dbReference>
<name>A0A7T6Y8A2_9STRA</name>
<dbReference type="EMBL" id="MW175522">
    <property type="protein sequence ID" value="QQK54999.1"/>
    <property type="molecule type" value="Genomic_DNA"/>
</dbReference>
<dbReference type="InterPro" id="IPR020934">
    <property type="entry name" value="Ribosomal_uS19_CS"/>
</dbReference>
<dbReference type="InterPro" id="IPR023575">
    <property type="entry name" value="Ribosomal_uS19_SF"/>
</dbReference>
<evidence type="ECO:0000256" key="4">
    <source>
        <dbReference type="ARBA" id="ARBA00022980"/>
    </source>
</evidence>
<keyword evidence="4 7" id="KW-0689">Ribosomal protein</keyword>
<evidence type="ECO:0000256" key="7">
    <source>
        <dbReference type="RuleBase" id="RU003485"/>
    </source>
</evidence>
<evidence type="ECO:0000256" key="6">
    <source>
        <dbReference type="ARBA" id="ARBA00035253"/>
    </source>
</evidence>
<dbReference type="HAMAP" id="MF_00531">
    <property type="entry name" value="Ribosomal_uS19"/>
    <property type="match status" value="1"/>
</dbReference>